<sequence length="506" mass="58371">MEDNEPKYNRVVAYIRKSSEDNLKGEANKQLNSLEYQKAFVKDAIARYKLELVGPIFEDDKTGYEAFARDDFAKMLDYLKDHKGEVDGIVCTEISRLARNFADGGMILWYLQNGTIKRIYTPTKVFTDSSGDQLMVAIEFAMSKKSSDDTGYRTIEGMKSKAKIMKHPARPAILGYITEGPVGRKKWIVDPVRGSLVKKVFEQFATGSYTFEQIAEYAKNIGLLSGKSGSGGFHKNTWRNRLSDVQYTGIFESDGERIAGEYERLIESELFYRVQEIVTDHEHPKTTHLDYAYSGMFKCGLCGGMLSGTHKKGITYYRCGKRKAPCKDIARITYIPEKQLEDSLMTAFELIEIDQDTWKEARDYVVEINQPQKLDIKKQVRILGEKESAEKNLQIDMGRRFSAGELVKTDYDRLMEDSRRKEASYRNTIIKCENIIHELDGLMYQFLDNIKHVTKRLRLALPENKREMVDIFCENLEWKEGKARWDWKKPYFIIANRPKNSTMLPG</sequence>
<dbReference type="PANTHER" id="PTHR30461">
    <property type="entry name" value="DNA-INVERTASE FROM LAMBDOID PROPHAGE"/>
    <property type="match status" value="1"/>
</dbReference>
<dbReference type="PANTHER" id="PTHR30461:SF23">
    <property type="entry name" value="DNA RECOMBINASE-RELATED"/>
    <property type="match status" value="1"/>
</dbReference>
<evidence type="ECO:0000313" key="2">
    <source>
        <dbReference type="EMBL" id="OGK66218.1"/>
    </source>
</evidence>
<comment type="caution">
    <text evidence="2">The sequence shown here is derived from an EMBL/GenBank/DDBJ whole genome shotgun (WGS) entry which is preliminary data.</text>
</comment>
<dbReference type="CDD" id="cd00338">
    <property type="entry name" value="Ser_Recombinase"/>
    <property type="match status" value="1"/>
</dbReference>
<dbReference type="Pfam" id="PF07508">
    <property type="entry name" value="Recombinase"/>
    <property type="match status" value="1"/>
</dbReference>
<proteinExistence type="predicted"/>
<dbReference type="InterPro" id="IPR036162">
    <property type="entry name" value="Resolvase-like_N_sf"/>
</dbReference>
<dbReference type="AlphaFoldDB" id="A0A1F7KED0"/>
<feature type="domain" description="Resolvase/invertase-type recombinase catalytic" evidence="1">
    <location>
        <begin position="10"/>
        <end position="165"/>
    </location>
</feature>
<evidence type="ECO:0000313" key="3">
    <source>
        <dbReference type="Proteomes" id="UP000178450"/>
    </source>
</evidence>
<dbReference type="Gene3D" id="3.90.1750.20">
    <property type="entry name" value="Putative Large Serine Recombinase, Chain B, Domain 2"/>
    <property type="match status" value="1"/>
</dbReference>
<accession>A0A1F7KED0</accession>
<dbReference type="EMBL" id="MGBG01000011">
    <property type="protein sequence ID" value="OGK66218.1"/>
    <property type="molecule type" value="Genomic_DNA"/>
</dbReference>
<reference evidence="2 3" key="1">
    <citation type="journal article" date="2016" name="Nat. Commun.">
        <title>Thousands of microbial genomes shed light on interconnected biogeochemical processes in an aquifer system.</title>
        <authorList>
            <person name="Anantharaman K."/>
            <person name="Brown C.T."/>
            <person name="Hug L.A."/>
            <person name="Sharon I."/>
            <person name="Castelle C.J."/>
            <person name="Probst A.J."/>
            <person name="Thomas B.C."/>
            <person name="Singh A."/>
            <person name="Wilkins M.J."/>
            <person name="Karaoz U."/>
            <person name="Brodie E.L."/>
            <person name="Williams K.H."/>
            <person name="Hubbard S.S."/>
            <person name="Banfield J.F."/>
        </authorList>
    </citation>
    <scope>NUCLEOTIDE SEQUENCE [LARGE SCALE GENOMIC DNA]</scope>
</reference>
<gene>
    <name evidence="2" type="ORF">A2209_00510</name>
</gene>
<dbReference type="Pfam" id="PF00239">
    <property type="entry name" value="Resolvase"/>
    <property type="match status" value="1"/>
</dbReference>
<organism evidence="2 3">
    <name type="scientific">Candidatus Roizmanbacteria bacterium RIFOXYA1_FULL_41_12</name>
    <dbReference type="NCBI Taxonomy" id="1802082"/>
    <lineage>
        <taxon>Bacteria</taxon>
        <taxon>Candidatus Roizmaniibacteriota</taxon>
    </lineage>
</organism>
<dbReference type="InterPro" id="IPR025827">
    <property type="entry name" value="Zn_ribbon_recom_dom"/>
</dbReference>
<dbReference type="InterPro" id="IPR038109">
    <property type="entry name" value="DNA_bind_recomb_sf"/>
</dbReference>
<dbReference type="Proteomes" id="UP000178450">
    <property type="component" value="Unassembled WGS sequence"/>
</dbReference>
<dbReference type="GO" id="GO:0003677">
    <property type="term" value="F:DNA binding"/>
    <property type="evidence" value="ECO:0007669"/>
    <property type="project" value="InterPro"/>
</dbReference>
<dbReference type="GO" id="GO:0000150">
    <property type="term" value="F:DNA strand exchange activity"/>
    <property type="evidence" value="ECO:0007669"/>
    <property type="project" value="InterPro"/>
</dbReference>
<protein>
    <recommendedName>
        <fullName evidence="1">Resolvase/invertase-type recombinase catalytic domain-containing protein</fullName>
    </recommendedName>
</protein>
<dbReference type="InterPro" id="IPR011109">
    <property type="entry name" value="DNA_bind_recombinase_dom"/>
</dbReference>
<dbReference type="Pfam" id="PF13408">
    <property type="entry name" value="Zn_ribbon_recom"/>
    <property type="match status" value="1"/>
</dbReference>
<dbReference type="InterPro" id="IPR050639">
    <property type="entry name" value="SSR_resolvase"/>
</dbReference>
<dbReference type="SUPFAM" id="SSF53041">
    <property type="entry name" value="Resolvase-like"/>
    <property type="match status" value="1"/>
</dbReference>
<dbReference type="SMART" id="SM00857">
    <property type="entry name" value="Resolvase"/>
    <property type="match status" value="1"/>
</dbReference>
<evidence type="ECO:0000259" key="1">
    <source>
        <dbReference type="PROSITE" id="PS51736"/>
    </source>
</evidence>
<dbReference type="InterPro" id="IPR006119">
    <property type="entry name" value="Resolv_N"/>
</dbReference>
<dbReference type="PROSITE" id="PS51736">
    <property type="entry name" value="RECOMBINASES_3"/>
    <property type="match status" value="1"/>
</dbReference>
<dbReference type="Gene3D" id="3.40.50.1390">
    <property type="entry name" value="Resolvase, N-terminal catalytic domain"/>
    <property type="match status" value="1"/>
</dbReference>
<name>A0A1F7KED0_9BACT</name>